<dbReference type="InterPro" id="IPR044698">
    <property type="entry name" value="VKOR/LTO1"/>
</dbReference>
<dbReference type="GO" id="GO:0016491">
    <property type="term" value="F:oxidoreductase activity"/>
    <property type="evidence" value="ECO:0007669"/>
    <property type="project" value="UniProtKB-KW"/>
</dbReference>
<keyword evidence="9" id="KW-0676">Redox-active center</keyword>
<comment type="subcellular location">
    <subcellularLocation>
        <location evidence="1">Membrane</location>
        <topology evidence="1">Multi-pass membrane protein</topology>
    </subcellularLocation>
</comment>
<keyword evidence="3 10" id="KW-0812">Transmembrane</keyword>
<dbReference type="AlphaFoldDB" id="A0AA97ALX2"/>
<evidence type="ECO:0000256" key="1">
    <source>
        <dbReference type="ARBA" id="ARBA00004141"/>
    </source>
</evidence>
<evidence type="ECO:0000256" key="2">
    <source>
        <dbReference type="ARBA" id="ARBA00006214"/>
    </source>
</evidence>
<dbReference type="InterPro" id="IPR012932">
    <property type="entry name" value="VKOR"/>
</dbReference>
<proteinExistence type="inferred from homology"/>
<keyword evidence="8" id="KW-1015">Disulfide bond</keyword>
<organism evidence="12">
    <name type="scientific">Leptolyngbya sp. NK1-12</name>
    <dbReference type="NCBI Taxonomy" id="2547451"/>
    <lineage>
        <taxon>Bacteria</taxon>
        <taxon>Bacillati</taxon>
        <taxon>Cyanobacteriota</taxon>
        <taxon>Cyanophyceae</taxon>
        <taxon>Leptolyngbyales</taxon>
        <taxon>Leptolyngbyaceae</taxon>
        <taxon>Leptolyngbya group</taxon>
        <taxon>Leptolyngbya</taxon>
    </lineage>
</organism>
<evidence type="ECO:0000256" key="5">
    <source>
        <dbReference type="ARBA" id="ARBA00022989"/>
    </source>
</evidence>
<evidence type="ECO:0000256" key="7">
    <source>
        <dbReference type="ARBA" id="ARBA00023136"/>
    </source>
</evidence>
<gene>
    <name evidence="12" type="ORF">HJG54_34620</name>
</gene>
<keyword evidence="7 10" id="KW-0472">Membrane</keyword>
<feature type="transmembrane region" description="Helical" evidence="10">
    <location>
        <begin position="106"/>
        <end position="126"/>
    </location>
</feature>
<feature type="transmembrane region" description="Helical" evidence="10">
    <location>
        <begin position="161"/>
        <end position="182"/>
    </location>
</feature>
<dbReference type="InterPro" id="IPR038354">
    <property type="entry name" value="VKOR_sf"/>
</dbReference>
<dbReference type="SMART" id="SM00756">
    <property type="entry name" value="VKc"/>
    <property type="match status" value="1"/>
</dbReference>
<dbReference type="PROSITE" id="PS51352">
    <property type="entry name" value="THIOREDOXIN_2"/>
    <property type="match status" value="1"/>
</dbReference>
<evidence type="ECO:0000256" key="9">
    <source>
        <dbReference type="ARBA" id="ARBA00023284"/>
    </source>
</evidence>
<sequence>MPRQRPTPWIHRWSRPIMAGVATVGAVVTAYMTYTKLTGSKTACPIEGCNIVLSSPYANAFGLPLALFGLLAYLAMIGFAVAPMLINASEKKLLREEVERWTGFFLFWGGTAMAVFSAYLMLLLAFVIKAVCIYCLISAICSATLFVLSIVGRTWEDVSELIFGGLISFTIMGVGSMGLFAMSNPQFVQAKNSTGAVGEFSVATTSGESEIALAKHLKDTGAKFYGAFWCPHCQKQKETFGREAMEFVPYIECSEPDRRSQTVTCQVAKIEGYPTWEINGQRSTGEKSLAELADLSGYQGPRDFKNPLPPE</sequence>
<keyword evidence="6" id="KW-0560">Oxidoreductase</keyword>
<evidence type="ECO:0000256" key="3">
    <source>
        <dbReference type="ARBA" id="ARBA00022692"/>
    </source>
</evidence>
<dbReference type="Gene3D" id="1.20.1440.130">
    <property type="entry name" value="VKOR domain"/>
    <property type="match status" value="1"/>
</dbReference>
<dbReference type="GO" id="GO:0016020">
    <property type="term" value="C:membrane"/>
    <property type="evidence" value="ECO:0007669"/>
    <property type="project" value="UniProtKB-SubCell"/>
</dbReference>
<evidence type="ECO:0000256" key="4">
    <source>
        <dbReference type="ARBA" id="ARBA00022719"/>
    </source>
</evidence>
<feature type="domain" description="Thioredoxin" evidence="11">
    <location>
        <begin position="191"/>
        <end position="311"/>
    </location>
</feature>
<dbReference type="Gene3D" id="3.40.30.10">
    <property type="entry name" value="Glutaredoxin"/>
    <property type="match status" value="1"/>
</dbReference>
<keyword evidence="5 10" id="KW-1133">Transmembrane helix</keyword>
<dbReference type="SUPFAM" id="SSF52833">
    <property type="entry name" value="Thioredoxin-like"/>
    <property type="match status" value="1"/>
</dbReference>
<name>A0AA97ALX2_9CYAN</name>
<dbReference type="InterPro" id="IPR013766">
    <property type="entry name" value="Thioredoxin_domain"/>
</dbReference>
<keyword evidence="4" id="KW-0874">Quinone</keyword>
<dbReference type="RefSeq" id="WP_316437211.1">
    <property type="nucleotide sequence ID" value="NZ_CP053588.1"/>
</dbReference>
<feature type="transmembrane region" description="Helical" evidence="10">
    <location>
        <begin position="65"/>
        <end position="86"/>
    </location>
</feature>
<dbReference type="PANTHER" id="PTHR34573:SF1">
    <property type="entry name" value="VITAMIN K EPOXIDE REDUCTASE DOMAIN-CONTAINING PROTEIN"/>
    <property type="match status" value="1"/>
</dbReference>
<accession>A0AA97ALX2</accession>
<evidence type="ECO:0000256" key="6">
    <source>
        <dbReference type="ARBA" id="ARBA00023002"/>
    </source>
</evidence>
<dbReference type="Pfam" id="PF07884">
    <property type="entry name" value="VKOR"/>
    <property type="match status" value="1"/>
</dbReference>
<dbReference type="GO" id="GO:0048038">
    <property type="term" value="F:quinone binding"/>
    <property type="evidence" value="ECO:0007669"/>
    <property type="project" value="UniProtKB-KW"/>
</dbReference>
<dbReference type="PANTHER" id="PTHR34573">
    <property type="entry name" value="VKC DOMAIN-CONTAINING PROTEIN"/>
    <property type="match status" value="1"/>
</dbReference>
<dbReference type="EMBL" id="CP053588">
    <property type="protein sequence ID" value="WNZ28051.1"/>
    <property type="molecule type" value="Genomic_DNA"/>
</dbReference>
<comment type="similarity">
    <text evidence="2">Belongs to the VKOR family.</text>
</comment>
<geneLocation type="plasmid" evidence="12">
    <name>p1</name>
</geneLocation>
<protein>
    <submittedName>
        <fullName evidence="12">Vitamin K epoxide reductase family protein</fullName>
    </submittedName>
</protein>
<keyword evidence="12" id="KW-0614">Plasmid</keyword>
<evidence type="ECO:0000256" key="10">
    <source>
        <dbReference type="SAM" id="Phobius"/>
    </source>
</evidence>
<evidence type="ECO:0000259" key="11">
    <source>
        <dbReference type="PROSITE" id="PS51352"/>
    </source>
</evidence>
<dbReference type="InterPro" id="IPR036249">
    <property type="entry name" value="Thioredoxin-like_sf"/>
</dbReference>
<reference evidence="12" key="1">
    <citation type="submission" date="2020-05" db="EMBL/GenBank/DDBJ databases">
        <authorList>
            <person name="Zhu T."/>
            <person name="Keshari N."/>
            <person name="Lu X."/>
        </authorList>
    </citation>
    <scope>NUCLEOTIDE SEQUENCE</scope>
    <source>
        <strain evidence="12">NK1-12</strain>
        <plasmid evidence="12">p1</plasmid>
    </source>
</reference>
<feature type="transmembrane region" description="Helical" evidence="10">
    <location>
        <begin position="16"/>
        <end position="34"/>
    </location>
</feature>
<evidence type="ECO:0000313" key="12">
    <source>
        <dbReference type="EMBL" id="WNZ28051.1"/>
    </source>
</evidence>
<feature type="transmembrane region" description="Helical" evidence="10">
    <location>
        <begin position="133"/>
        <end position="155"/>
    </location>
</feature>
<dbReference type="CDD" id="cd12916">
    <property type="entry name" value="VKOR_1"/>
    <property type="match status" value="1"/>
</dbReference>
<evidence type="ECO:0000256" key="8">
    <source>
        <dbReference type="ARBA" id="ARBA00023157"/>
    </source>
</evidence>